<dbReference type="EMBL" id="UFVD01000001">
    <property type="protein sequence ID" value="SUX09411.1"/>
    <property type="molecule type" value="Genomic_DNA"/>
</dbReference>
<accession>A0A381DH61</accession>
<dbReference type="Pfam" id="PF22196">
    <property type="entry name" value="HdrB-like_C"/>
    <property type="match status" value="1"/>
</dbReference>
<dbReference type="Gene3D" id="3.10.20.30">
    <property type="match status" value="1"/>
</dbReference>
<keyword evidence="4" id="KW-1185">Reference proteome</keyword>
<dbReference type="OrthoDB" id="5372285at2"/>
<dbReference type="InterPro" id="IPR054018">
    <property type="entry name" value="HdrB-like_C"/>
</dbReference>
<dbReference type="Proteomes" id="UP000254920">
    <property type="component" value="Unassembled WGS sequence"/>
</dbReference>
<feature type="domain" description="HdrB-like C-terminal" evidence="2">
    <location>
        <begin position="277"/>
        <end position="350"/>
    </location>
</feature>
<dbReference type="STRING" id="32024.GCA_000788295_00435"/>
<dbReference type="AlphaFoldDB" id="A0A381DH61"/>
<dbReference type="Pfam" id="PF18712">
    <property type="entry name" value="DUF5644"/>
    <property type="match status" value="1"/>
</dbReference>
<evidence type="ECO:0000313" key="4">
    <source>
        <dbReference type="Proteomes" id="UP000254920"/>
    </source>
</evidence>
<dbReference type="InterPro" id="IPR012675">
    <property type="entry name" value="Beta-grasp_dom_sf"/>
</dbReference>
<dbReference type="Gene3D" id="1.10.1060.20">
    <property type="match status" value="1"/>
</dbReference>
<dbReference type="Gene3D" id="3.40.50.11810">
    <property type="match status" value="1"/>
</dbReference>
<evidence type="ECO:0000259" key="1">
    <source>
        <dbReference type="Pfam" id="PF18712"/>
    </source>
</evidence>
<dbReference type="InterPro" id="IPR041543">
    <property type="entry name" value="DUF5644"/>
</dbReference>
<evidence type="ECO:0000313" key="3">
    <source>
        <dbReference type="EMBL" id="SUX09411.1"/>
    </source>
</evidence>
<proteinExistence type="predicted"/>
<dbReference type="GeneID" id="93090473"/>
<reference evidence="3 4" key="1">
    <citation type="submission" date="2018-06" db="EMBL/GenBank/DDBJ databases">
        <authorList>
            <consortium name="Pathogen Informatics"/>
            <person name="Doyle S."/>
        </authorList>
    </citation>
    <scope>NUCLEOTIDE SEQUENCE [LARGE SCALE GENOMIC DNA]</scope>
    <source>
        <strain evidence="3 4">NCTC12475</strain>
    </source>
</reference>
<sequence>MIEVYMFRFDAKKDILRYYKPYEFKDIYFTTLKEMFEEIKKQDPYFEFDNTTHVKISNICVNINENIQNIISHFGKSITIEPLSTLRVYKDLKINDDDFMAHFDKFSPFCDKEDFEFYKSLQWLYYASPLRAYKDDYIAESAFVFVNEMIKKYPQKQKEFLKIINNCENGIYHHIDISKYIFNDVLNVENIIHTLKQRLKESSLYLEIKPPHITSSNFIHQNEKECLSTEKKDFKHKLNDFNIAVYSQKKDDIFKFTKMLGAKNINFDMDKFPDISNILSLEPQMAYNIAGDIMLDAIDNGADFMVVNDEISFYLFDTCSKKLQAQTNREFGNFYVLSLKELYEICFGDNIPNSIKTHKLKVWLI</sequence>
<protein>
    <submittedName>
        <fullName evidence="3">Succinate dehydrogenase/fumarate reductase, Fe-S protein subunit</fullName>
    </submittedName>
</protein>
<evidence type="ECO:0000259" key="2">
    <source>
        <dbReference type="Pfam" id="PF22196"/>
    </source>
</evidence>
<gene>
    <name evidence="3" type="ORF">NCTC12475_00018</name>
</gene>
<name>A0A381DH61_9BACT</name>
<organism evidence="3 4">
    <name type="scientific">Campylobacter sputorum subsp. sputorum</name>
    <dbReference type="NCBI Taxonomy" id="32024"/>
    <lineage>
        <taxon>Bacteria</taxon>
        <taxon>Pseudomonadati</taxon>
        <taxon>Campylobacterota</taxon>
        <taxon>Epsilonproteobacteria</taxon>
        <taxon>Campylobacterales</taxon>
        <taxon>Campylobacteraceae</taxon>
        <taxon>Campylobacter</taxon>
    </lineage>
</organism>
<dbReference type="RefSeq" id="WP_089182318.1">
    <property type="nucleotide sequence ID" value="NZ_CP043427.1"/>
</dbReference>
<feature type="domain" description="DUF5644" evidence="1">
    <location>
        <begin position="105"/>
        <end position="201"/>
    </location>
</feature>